<name>A0A1V4JJC8_PATFA</name>
<dbReference type="Proteomes" id="UP000190648">
    <property type="component" value="Unassembled WGS sequence"/>
</dbReference>
<evidence type="ECO:0000313" key="1">
    <source>
        <dbReference type="EMBL" id="OPJ72268.1"/>
    </source>
</evidence>
<proteinExistence type="predicted"/>
<protein>
    <submittedName>
        <fullName evidence="1">Uncharacterized protein</fullName>
    </submittedName>
</protein>
<dbReference type="AlphaFoldDB" id="A0A1V4JJC8"/>
<comment type="caution">
    <text evidence="1">The sequence shown here is derived from an EMBL/GenBank/DDBJ whole genome shotgun (WGS) entry which is preliminary data.</text>
</comment>
<accession>A0A1V4JJC8</accession>
<evidence type="ECO:0000313" key="2">
    <source>
        <dbReference type="Proteomes" id="UP000190648"/>
    </source>
</evidence>
<reference evidence="1 2" key="1">
    <citation type="submission" date="2016-02" db="EMBL/GenBank/DDBJ databases">
        <title>Band-tailed pigeon sequencing and assembly.</title>
        <authorList>
            <person name="Soares A.E."/>
            <person name="Novak B.J."/>
            <person name="Rice E.S."/>
            <person name="O'Connell B."/>
            <person name="Chang D."/>
            <person name="Weber S."/>
            <person name="Shapiro B."/>
        </authorList>
    </citation>
    <scope>NUCLEOTIDE SEQUENCE [LARGE SCALE GENOMIC DNA]</scope>
    <source>
        <strain evidence="1">BTP2013</strain>
        <tissue evidence="1">Blood</tissue>
    </source>
</reference>
<sequence>MGTQCPLTLLTAQGTAGAVAWHEVIQVYAEISAEFSYSLLSKRYLIFMERINPYKSMQQTSLEEHLQPLD</sequence>
<dbReference type="EMBL" id="LSYS01007194">
    <property type="protein sequence ID" value="OPJ72268.1"/>
    <property type="molecule type" value="Genomic_DNA"/>
</dbReference>
<gene>
    <name evidence="1" type="ORF">AV530_018726</name>
</gene>
<organism evidence="1 2">
    <name type="scientific">Patagioenas fasciata monilis</name>
    <dbReference type="NCBI Taxonomy" id="372326"/>
    <lineage>
        <taxon>Eukaryota</taxon>
        <taxon>Metazoa</taxon>
        <taxon>Chordata</taxon>
        <taxon>Craniata</taxon>
        <taxon>Vertebrata</taxon>
        <taxon>Euteleostomi</taxon>
        <taxon>Archelosauria</taxon>
        <taxon>Archosauria</taxon>
        <taxon>Dinosauria</taxon>
        <taxon>Saurischia</taxon>
        <taxon>Theropoda</taxon>
        <taxon>Coelurosauria</taxon>
        <taxon>Aves</taxon>
        <taxon>Neognathae</taxon>
        <taxon>Neoaves</taxon>
        <taxon>Columbimorphae</taxon>
        <taxon>Columbiformes</taxon>
        <taxon>Columbidae</taxon>
        <taxon>Patagioenas</taxon>
    </lineage>
</organism>
<keyword evidence="2" id="KW-1185">Reference proteome</keyword>